<protein>
    <submittedName>
        <fullName evidence="2">Malic enzyme</fullName>
    </submittedName>
</protein>
<comment type="caution">
    <text evidence="2">The sequence shown here is derived from an EMBL/GenBank/DDBJ whole genome shotgun (WGS) entry which is preliminary data.</text>
</comment>
<dbReference type="EMBL" id="JBFNXX010000011">
    <property type="protein sequence ID" value="MEW9920874.1"/>
    <property type="molecule type" value="Genomic_DNA"/>
</dbReference>
<evidence type="ECO:0000313" key="3">
    <source>
        <dbReference type="Proteomes" id="UP001556098"/>
    </source>
</evidence>
<feature type="region of interest" description="Disordered" evidence="1">
    <location>
        <begin position="1"/>
        <end position="39"/>
    </location>
</feature>
<proteinExistence type="predicted"/>
<dbReference type="RefSeq" id="WP_367878577.1">
    <property type="nucleotide sequence ID" value="NZ_JBFNXX010000011.1"/>
</dbReference>
<sequence>MGDKLANKKKKAKRSAKVSLKAPMAVAEIQPTQPRAPRK</sequence>
<dbReference type="Proteomes" id="UP001556098">
    <property type="component" value="Unassembled WGS sequence"/>
</dbReference>
<evidence type="ECO:0000256" key="1">
    <source>
        <dbReference type="SAM" id="MobiDB-lite"/>
    </source>
</evidence>
<reference evidence="2 3" key="1">
    <citation type="submission" date="2024-07" db="EMBL/GenBank/DDBJ databases">
        <title>Marimonas sp.nov., isolated from tidal-flat sediment.</title>
        <authorList>
            <person name="Jayan J.N."/>
            <person name="Lee S.S."/>
        </authorList>
    </citation>
    <scope>NUCLEOTIDE SEQUENCE [LARGE SCALE GENOMIC DNA]</scope>
    <source>
        <strain evidence="2 3">MJW-29</strain>
    </source>
</reference>
<name>A0ABV3RRD0_9RHOB</name>
<accession>A0ABV3RRD0</accession>
<gene>
    <name evidence="2" type="ORF">AB2B41_14765</name>
</gene>
<keyword evidence="3" id="KW-1185">Reference proteome</keyword>
<feature type="compositionally biased region" description="Basic residues" evidence="1">
    <location>
        <begin position="7"/>
        <end position="16"/>
    </location>
</feature>
<evidence type="ECO:0000313" key="2">
    <source>
        <dbReference type="EMBL" id="MEW9920874.1"/>
    </source>
</evidence>
<organism evidence="2 3">
    <name type="scientific">Sulfitobacter sediminis</name>
    <dbReference type="NCBI Taxonomy" id="3234186"/>
    <lineage>
        <taxon>Bacteria</taxon>
        <taxon>Pseudomonadati</taxon>
        <taxon>Pseudomonadota</taxon>
        <taxon>Alphaproteobacteria</taxon>
        <taxon>Rhodobacterales</taxon>
        <taxon>Roseobacteraceae</taxon>
        <taxon>Sulfitobacter</taxon>
    </lineage>
</organism>